<evidence type="ECO:0000256" key="4">
    <source>
        <dbReference type="RuleBase" id="RU003718"/>
    </source>
</evidence>
<evidence type="ECO:0000256" key="1">
    <source>
        <dbReference type="ARBA" id="ARBA00009995"/>
    </source>
</evidence>
<dbReference type="PROSITE" id="PS00375">
    <property type="entry name" value="UDPGT"/>
    <property type="match status" value="1"/>
</dbReference>
<reference evidence="6" key="2">
    <citation type="submission" date="2021-01" db="UniProtKB">
        <authorList>
            <consortium name="EnsemblPlants"/>
        </authorList>
    </citation>
    <scope>IDENTIFICATION</scope>
</reference>
<dbReference type="Gene3D" id="3.40.50.2000">
    <property type="entry name" value="Glycogen Phosphorylase B"/>
    <property type="match status" value="2"/>
</dbReference>
<evidence type="ECO:0000256" key="2">
    <source>
        <dbReference type="ARBA" id="ARBA00022676"/>
    </source>
</evidence>
<dbReference type="GeneID" id="115960228"/>
<dbReference type="AlphaFoldDB" id="A0A7N2MK03"/>
<keyword evidence="7" id="KW-1185">Reference proteome</keyword>
<dbReference type="OMA" id="FMEVAPQ"/>
<organism evidence="6 7">
    <name type="scientific">Quercus lobata</name>
    <name type="common">Valley oak</name>
    <dbReference type="NCBI Taxonomy" id="97700"/>
    <lineage>
        <taxon>Eukaryota</taxon>
        <taxon>Viridiplantae</taxon>
        <taxon>Streptophyta</taxon>
        <taxon>Embryophyta</taxon>
        <taxon>Tracheophyta</taxon>
        <taxon>Spermatophyta</taxon>
        <taxon>Magnoliopsida</taxon>
        <taxon>eudicotyledons</taxon>
        <taxon>Gunneridae</taxon>
        <taxon>Pentapetalae</taxon>
        <taxon>rosids</taxon>
        <taxon>fabids</taxon>
        <taxon>Fagales</taxon>
        <taxon>Fagaceae</taxon>
        <taxon>Quercus</taxon>
    </lineage>
</organism>
<dbReference type="PANTHER" id="PTHR11926:SF1560">
    <property type="entry name" value="UDP-GLYCOSYLTRANSFERASE 74E1-RELATED"/>
    <property type="match status" value="1"/>
</dbReference>
<dbReference type="CDD" id="cd03784">
    <property type="entry name" value="GT1_Gtf-like"/>
    <property type="match status" value="1"/>
</dbReference>
<dbReference type="FunCoup" id="A0A7N2MK03">
    <property type="interactions" value="92"/>
</dbReference>
<gene>
    <name evidence="6" type="primary">LOC115960228</name>
</gene>
<proteinExistence type="inferred from homology"/>
<keyword evidence="3 4" id="KW-0808">Transferase</keyword>
<dbReference type="GO" id="GO:0080043">
    <property type="term" value="F:quercetin 3-O-glucosyltransferase activity"/>
    <property type="evidence" value="ECO:0007669"/>
    <property type="project" value="TreeGrafter"/>
</dbReference>
<dbReference type="EMBL" id="LRBV02000009">
    <property type="status" value="NOT_ANNOTATED_CDS"/>
    <property type="molecule type" value="Genomic_DNA"/>
</dbReference>
<dbReference type="EnsemblPlants" id="QL09p024707:mrna">
    <property type="protein sequence ID" value="QL09p024707:mrna"/>
    <property type="gene ID" value="QL09p024707"/>
</dbReference>
<evidence type="ECO:0000313" key="7">
    <source>
        <dbReference type="Proteomes" id="UP000594261"/>
    </source>
</evidence>
<evidence type="ECO:0000256" key="5">
    <source>
        <dbReference type="RuleBase" id="RU362057"/>
    </source>
</evidence>
<dbReference type="OrthoDB" id="5835829at2759"/>
<dbReference type="InterPro" id="IPR035595">
    <property type="entry name" value="UDP_glycos_trans_CS"/>
</dbReference>
<dbReference type="SUPFAM" id="SSF53756">
    <property type="entry name" value="UDP-Glycosyltransferase/glycogen phosphorylase"/>
    <property type="match status" value="1"/>
</dbReference>
<dbReference type="RefSeq" id="XP_030934873.1">
    <property type="nucleotide sequence ID" value="XM_031079013.1"/>
</dbReference>
<comment type="similarity">
    <text evidence="1 4">Belongs to the UDP-glycosyltransferase family.</text>
</comment>
<dbReference type="Pfam" id="PF00201">
    <property type="entry name" value="UDPGT"/>
    <property type="match status" value="1"/>
</dbReference>
<dbReference type="Gramene" id="QL09p024707:mrna">
    <property type="protein sequence ID" value="QL09p024707:mrna"/>
    <property type="gene ID" value="QL09p024707"/>
</dbReference>
<evidence type="ECO:0000256" key="3">
    <source>
        <dbReference type="ARBA" id="ARBA00022679"/>
    </source>
</evidence>
<dbReference type="PANTHER" id="PTHR11926">
    <property type="entry name" value="GLUCOSYL/GLUCURONOSYL TRANSFERASES"/>
    <property type="match status" value="1"/>
</dbReference>
<dbReference type="GO" id="GO:0080044">
    <property type="term" value="F:quercetin 7-O-glucosyltransferase activity"/>
    <property type="evidence" value="ECO:0007669"/>
    <property type="project" value="TreeGrafter"/>
</dbReference>
<evidence type="ECO:0000313" key="6">
    <source>
        <dbReference type="EnsemblPlants" id="QL09p024707:mrna"/>
    </source>
</evidence>
<accession>A0A7N2MK03</accession>
<keyword evidence="2 4" id="KW-0328">Glycosyltransferase</keyword>
<reference evidence="6 7" key="1">
    <citation type="journal article" date="2016" name="G3 (Bethesda)">
        <title>First Draft Assembly and Annotation of the Genome of a California Endemic Oak Quercus lobata Nee (Fagaceae).</title>
        <authorList>
            <person name="Sork V.L."/>
            <person name="Fitz-Gibbon S.T."/>
            <person name="Puiu D."/>
            <person name="Crepeau M."/>
            <person name="Gugger P.F."/>
            <person name="Sherman R."/>
            <person name="Stevens K."/>
            <person name="Langley C.H."/>
            <person name="Pellegrini M."/>
            <person name="Salzberg S.L."/>
        </authorList>
    </citation>
    <scope>NUCLEOTIDE SEQUENCE [LARGE SCALE GENOMIC DNA]</scope>
    <source>
        <strain evidence="6 7">cv. SW786</strain>
    </source>
</reference>
<protein>
    <recommendedName>
        <fullName evidence="5">Glycosyltransferase</fullName>
        <ecNumber evidence="5">2.4.1.-</ecNumber>
    </recommendedName>
</protein>
<dbReference type="FunFam" id="3.40.50.2000:FF:000091">
    <property type="entry name" value="Glycosyltransferase"/>
    <property type="match status" value="1"/>
</dbReference>
<sequence length="466" mass="50837">MSSSSTNNTDPHIAVLAFPFGTHAAPLLTIIHRLATASPKTHFSFFSTSTSNTKIFPTSKHGGELLNLKAYDVWNGVPEGYVQVGKPQEDIELFVKAAPESFRKGIKAAVAELGREVSCLVSDAFFWFAAEMAEEMGVPWVPFWTAGPHSLSAHVHTELIRETIGVGGIEGRENQTLKFIPGMSQIRVRDLPEGVVFGNLESVFSRMLHQMGQMLPLATAVFINSFEELDLTTTNHFKSKFNKFLSIGPFNLVSPQVSQPTSDTSGCLSWLEKRRTASVAYVSFGSVATPPPNELFALAEALEASGVPFIWSLRDNSKVHLPNGFLEKTKVNGLIVPWAPQLDILAHSAVGVFITHCGWNSLLESISGGVPMICRPFFGDQRLNGQLIEAVLEVGLKVEGGILTKNGVISSLDVILYKEKGKKMREKMKALREFAKEAVGPEGSSARNFESLLPIVSKPKTNAAKE</sequence>
<dbReference type="EC" id="2.4.1.-" evidence="5"/>
<dbReference type="InParanoid" id="A0A7N2MK03"/>
<name>A0A7N2MK03_QUELO</name>
<dbReference type="FunFam" id="3.40.50.2000:FF:000129">
    <property type="entry name" value="Glycosyltransferase"/>
    <property type="match status" value="1"/>
</dbReference>
<dbReference type="Proteomes" id="UP000594261">
    <property type="component" value="Chromosome 9"/>
</dbReference>
<dbReference type="InterPro" id="IPR002213">
    <property type="entry name" value="UDP_glucos_trans"/>
</dbReference>
<dbReference type="KEGG" id="qlo:115960228"/>